<gene>
    <name evidence="1" type="ORF">F4820DRAFT_442314</name>
</gene>
<dbReference type="Proteomes" id="UP001497700">
    <property type="component" value="Unassembled WGS sequence"/>
</dbReference>
<accession>A0ACB9YG53</accession>
<organism evidence="1 2">
    <name type="scientific">Hypoxylon rubiginosum</name>
    <dbReference type="NCBI Taxonomy" id="110542"/>
    <lineage>
        <taxon>Eukaryota</taxon>
        <taxon>Fungi</taxon>
        <taxon>Dikarya</taxon>
        <taxon>Ascomycota</taxon>
        <taxon>Pezizomycotina</taxon>
        <taxon>Sordariomycetes</taxon>
        <taxon>Xylariomycetidae</taxon>
        <taxon>Xylariales</taxon>
        <taxon>Hypoxylaceae</taxon>
        <taxon>Hypoxylon</taxon>
    </lineage>
</organism>
<name>A0ACB9YG53_9PEZI</name>
<sequence>MDDIYLTHNFSHAEVNTKLRTSPWPKHLPKVRGLLEAAEKNNPNIKSWGIIGYYWGGKWPAFLPATRSPFSRLPSRHPQP</sequence>
<keyword evidence="2" id="KW-1185">Reference proteome</keyword>
<dbReference type="EMBL" id="MU393744">
    <property type="protein sequence ID" value="KAI4858520.1"/>
    <property type="molecule type" value="Genomic_DNA"/>
</dbReference>
<protein>
    <submittedName>
        <fullName evidence="1">Uncharacterized protein</fullName>
    </submittedName>
</protein>
<proteinExistence type="predicted"/>
<reference evidence="1 2" key="1">
    <citation type="journal article" date="2022" name="New Phytol.">
        <title>Ecological generalism drives hyperdiversity of secondary metabolite gene clusters in xylarialean endophytes.</title>
        <authorList>
            <person name="Franco M.E.E."/>
            <person name="Wisecaver J.H."/>
            <person name="Arnold A.E."/>
            <person name="Ju Y.M."/>
            <person name="Slot J.C."/>
            <person name="Ahrendt S."/>
            <person name="Moore L.P."/>
            <person name="Eastman K.E."/>
            <person name="Scott K."/>
            <person name="Konkel Z."/>
            <person name="Mondo S.J."/>
            <person name="Kuo A."/>
            <person name="Hayes R.D."/>
            <person name="Haridas S."/>
            <person name="Andreopoulos B."/>
            <person name="Riley R."/>
            <person name="LaButti K."/>
            <person name="Pangilinan J."/>
            <person name="Lipzen A."/>
            <person name="Amirebrahimi M."/>
            <person name="Yan J."/>
            <person name="Adam C."/>
            <person name="Keymanesh K."/>
            <person name="Ng V."/>
            <person name="Louie K."/>
            <person name="Northen T."/>
            <person name="Drula E."/>
            <person name="Henrissat B."/>
            <person name="Hsieh H.M."/>
            <person name="Youens-Clark K."/>
            <person name="Lutzoni F."/>
            <person name="Miadlikowska J."/>
            <person name="Eastwood D.C."/>
            <person name="Hamelin R.C."/>
            <person name="Grigoriev I.V."/>
            <person name="U'Ren J.M."/>
        </authorList>
    </citation>
    <scope>NUCLEOTIDE SEQUENCE [LARGE SCALE GENOMIC DNA]</scope>
    <source>
        <strain evidence="1 2">CBS 119005</strain>
    </source>
</reference>
<evidence type="ECO:0000313" key="2">
    <source>
        <dbReference type="Proteomes" id="UP001497700"/>
    </source>
</evidence>
<evidence type="ECO:0000313" key="1">
    <source>
        <dbReference type="EMBL" id="KAI4858520.1"/>
    </source>
</evidence>
<comment type="caution">
    <text evidence="1">The sequence shown here is derived from an EMBL/GenBank/DDBJ whole genome shotgun (WGS) entry which is preliminary data.</text>
</comment>